<keyword evidence="4 5" id="KW-0732">Signal</keyword>
<evidence type="ECO:0000256" key="2">
    <source>
        <dbReference type="ARBA" id="ARBA00009529"/>
    </source>
</evidence>
<dbReference type="Proteomes" id="UP000007646">
    <property type="component" value="Unassembled WGS sequence"/>
</dbReference>
<organism evidence="6 7">
    <name type="scientific">Loxodonta africana</name>
    <name type="common">African elephant</name>
    <dbReference type="NCBI Taxonomy" id="9785"/>
    <lineage>
        <taxon>Eukaryota</taxon>
        <taxon>Metazoa</taxon>
        <taxon>Chordata</taxon>
        <taxon>Craniata</taxon>
        <taxon>Vertebrata</taxon>
        <taxon>Euteleostomi</taxon>
        <taxon>Mammalia</taxon>
        <taxon>Eutheria</taxon>
        <taxon>Afrotheria</taxon>
        <taxon>Proboscidea</taxon>
        <taxon>Elephantidae</taxon>
        <taxon>Loxodonta</taxon>
    </lineage>
</organism>
<evidence type="ECO:0000256" key="1">
    <source>
        <dbReference type="ARBA" id="ARBA00004613"/>
    </source>
</evidence>
<comment type="similarity">
    <text evidence="2">Belongs to the IGFL family.</text>
</comment>
<reference evidence="6" key="3">
    <citation type="submission" date="2025-09" db="UniProtKB">
        <authorList>
            <consortium name="Ensembl"/>
        </authorList>
    </citation>
    <scope>IDENTIFICATION</scope>
    <source>
        <strain evidence="6">Isolate ISIS603380</strain>
    </source>
</reference>
<dbReference type="InParanoid" id="G3UEA7"/>
<dbReference type="PANTHER" id="PTHR34827:SF5">
    <property type="entry name" value="INSULIN GROWTH FACTOR-LIKE FAMILY MEMBER 3"/>
    <property type="match status" value="1"/>
</dbReference>
<reference evidence="6 7" key="1">
    <citation type="submission" date="2009-06" db="EMBL/GenBank/DDBJ databases">
        <title>The Genome Sequence of Loxodonta africana (African elephant).</title>
        <authorList>
            <person name="Di Palma F."/>
            <person name="Heiman D."/>
            <person name="Young S."/>
            <person name="Johnson J."/>
            <person name="Lander E.S."/>
            <person name="Lindblad-Toh K."/>
        </authorList>
    </citation>
    <scope>NUCLEOTIDE SEQUENCE [LARGE SCALE GENOMIC DNA]</scope>
    <source>
        <strain evidence="6 7">Isolate ISIS603380</strain>
    </source>
</reference>
<evidence type="ECO:0000313" key="6">
    <source>
        <dbReference type="Ensembl" id="ENSLAFP00000026165.1"/>
    </source>
</evidence>
<dbReference type="GO" id="GO:0005102">
    <property type="term" value="F:signaling receptor binding"/>
    <property type="evidence" value="ECO:0007669"/>
    <property type="project" value="TreeGrafter"/>
</dbReference>
<feature type="chain" id="PRO_5003456369" description="IGF like family member 3" evidence="5">
    <location>
        <begin position="21"/>
        <end position="146"/>
    </location>
</feature>
<keyword evidence="3" id="KW-0964">Secreted</keyword>
<evidence type="ECO:0008006" key="8">
    <source>
        <dbReference type="Google" id="ProtNLM"/>
    </source>
</evidence>
<evidence type="ECO:0000256" key="3">
    <source>
        <dbReference type="ARBA" id="ARBA00022525"/>
    </source>
</evidence>
<dbReference type="InterPro" id="IPR032744">
    <property type="entry name" value="IGFL"/>
</dbReference>
<dbReference type="Ensembl" id="ENSLAFT00000031848.1">
    <property type="protein sequence ID" value="ENSLAFP00000026165.1"/>
    <property type="gene ID" value="ENSLAFG00000028116.1"/>
</dbReference>
<proteinExistence type="inferred from homology"/>
<name>G3UEA7_LOXAF</name>
<reference evidence="6" key="2">
    <citation type="submission" date="2025-08" db="UniProtKB">
        <authorList>
            <consortium name="Ensembl"/>
        </authorList>
    </citation>
    <scope>IDENTIFICATION</scope>
    <source>
        <strain evidence="6">Isolate ISIS603380</strain>
    </source>
</reference>
<dbReference type="GeneTree" id="ENSGT00390000009557"/>
<dbReference type="GO" id="GO:0005615">
    <property type="term" value="C:extracellular space"/>
    <property type="evidence" value="ECO:0007669"/>
    <property type="project" value="TreeGrafter"/>
</dbReference>
<dbReference type="Pfam" id="PF14653">
    <property type="entry name" value="IGFL"/>
    <property type="match status" value="1"/>
</dbReference>
<protein>
    <recommendedName>
        <fullName evidence="8">IGF like family member 3</fullName>
    </recommendedName>
</protein>
<comment type="subcellular location">
    <subcellularLocation>
        <location evidence="1">Secreted</location>
    </subcellularLocation>
</comment>
<sequence>LCLRNGLRVWFQFWVFRVSGVRVLSSISCVQSSGLWMCQPTPRCGDQIYNPLDQCCDGEIVLPLNRTHCCGPNCNFWPCFELCCPESYGLQKFVVRLKVLGVKSQCSSCPISRDCSFLVSSCFPREDVEENQHSLRYLGKRGWGMP</sequence>
<evidence type="ECO:0000313" key="7">
    <source>
        <dbReference type="Proteomes" id="UP000007646"/>
    </source>
</evidence>
<feature type="signal peptide" evidence="5">
    <location>
        <begin position="1"/>
        <end position="20"/>
    </location>
</feature>
<dbReference type="PANTHER" id="PTHR34827">
    <property type="entry name" value="INSULIN GROWTH FACTOR-LIKE FAMILY MEMBER 3-RELATED"/>
    <property type="match status" value="1"/>
</dbReference>
<keyword evidence="7" id="KW-1185">Reference proteome</keyword>
<accession>G3UEA7</accession>
<dbReference type="AlphaFoldDB" id="G3UEA7"/>
<evidence type="ECO:0000256" key="4">
    <source>
        <dbReference type="ARBA" id="ARBA00022729"/>
    </source>
</evidence>
<dbReference type="HOGENOM" id="CLU_148773_1_0_1"/>
<dbReference type="FunCoup" id="G3UEA7">
    <property type="interactions" value="4"/>
</dbReference>
<evidence type="ECO:0000256" key="5">
    <source>
        <dbReference type="SAM" id="SignalP"/>
    </source>
</evidence>
<dbReference type="eggNOG" id="ENOG502TJ2N">
    <property type="taxonomic scope" value="Eukaryota"/>
</dbReference>